<dbReference type="GO" id="GO:0016757">
    <property type="term" value="F:glycosyltransferase activity"/>
    <property type="evidence" value="ECO:0007669"/>
    <property type="project" value="UniProtKB-ARBA"/>
</dbReference>
<dbReference type="Pfam" id="PF13692">
    <property type="entry name" value="Glyco_trans_1_4"/>
    <property type="match status" value="1"/>
</dbReference>
<evidence type="ECO:0000313" key="2">
    <source>
        <dbReference type="EMBL" id="QCI63527.1"/>
    </source>
</evidence>
<dbReference type="Gene3D" id="3.40.50.2000">
    <property type="entry name" value="Glycogen Phosphorylase B"/>
    <property type="match status" value="2"/>
</dbReference>
<dbReference type="KEGG" id="pstg:E8M01_04310"/>
<proteinExistence type="predicted"/>
<evidence type="ECO:0000259" key="1">
    <source>
        <dbReference type="Pfam" id="PF13439"/>
    </source>
</evidence>
<dbReference type="PANTHER" id="PTHR45947:SF3">
    <property type="entry name" value="SULFOQUINOVOSYL TRANSFERASE SQD2"/>
    <property type="match status" value="1"/>
</dbReference>
<dbReference type="InterPro" id="IPR050194">
    <property type="entry name" value="Glycosyltransferase_grp1"/>
</dbReference>
<dbReference type="PANTHER" id="PTHR45947">
    <property type="entry name" value="SULFOQUINOVOSYL TRANSFERASE SQD2"/>
    <property type="match status" value="1"/>
</dbReference>
<gene>
    <name evidence="2" type="ORF">E8M01_04310</name>
</gene>
<name>A0A4D7B6B7_9HYPH</name>
<protein>
    <submittedName>
        <fullName evidence="2">Glycosyltransferase family 1 protein</fullName>
    </submittedName>
</protein>
<dbReference type="RefSeq" id="WP_136958985.1">
    <property type="nucleotide sequence ID" value="NZ_CP039690.1"/>
</dbReference>
<sequence length="339" mass="37005">MRLAIATDAWSPQINGVVRSLQETAAALPGFGVAAHFVTAEGLPSLPLPTYPDIRLAIMAGPAIARRLDEIRPDAVHIATEGTIGHAVRRWCLTRQLPFTTSYHTRYPDYVRARAPIPEAWTYAWLRHFHGPARRTMVPTETMRQELSRWGFANLSLWARGVDTQLFRPRPAVTLDYPRPIMLSVGRLAVEKNIEAFLALDLPGTKLVVGDGPQRAELERRFPDAVFLGSRTGEALAQIYAGADVFVFTSRTDTYGNVMQEALASGLPVAAFPVPGPIDVVGDPVIACLDEDLAKAIRTALTLDPGRCRAAAEARSWSAAARQFAEALCPFGAIRSRAA</sequence>
<accession>A0A4D7B6B7</accession>
<dbReference type="SUPFAM" id="SSF53756">
    <property type="entry name" value="UDP-Glycosyltransferase/glycogen phosphorylase"/>
    <property type="match status" value="1"/>
</dbReference>
<dbReference type="EMBL" id="CP039690">
    <property type="protein sequence ID" value="QCI63527.1"/>
    <property type="molecule type" value="Genomic_DNA"/>
</dbReference>
<organism evidence="2 3">
    <name type="scientific">Phreatobacter stygius</name>
    <dbReference type="NCBI Taxonomy" id="1940610"/>
    <lineage>
        <taxon>Bacteria</taxon>
        <taxon>Pseudomonadati</taxon>
        <taxon>Pseudomonadota</taxon>
        <taxon>Alphaproteobacteria</taxon>
        <taxon>Hyphomicrobiales</taxon>
        <taxon>Phreatobacteraceae</taxon>
        <taxon>Phreatobacter</taxon>
    </lineage>
</organism>
<dbReference type="AlphaFoldDB" id="A0A4D7B6B7"/>
<keyword evidence="2" id="KW-0808">Transferase</keyword>
<evidence type="ECO:0000313" key="3">
    <source>
        <dbReference type="Proteomes" id="UP000298781"/>
    </source>
</evidence>
<dbReference type="OrthoDB" id="9790710at2"/>
<feature type="domain" description="Glycosyltransferase subfamily 4-like N-terminal" evidence="1">
    <location>
        <begin position="14"/>
        <end position="165"/>
    </location>
</feature>
<dbReference type="Proteomes" id="UP000298781">
    <property type="component" value="Chromosome"/>
</dbReference>
<dbReference type="InterPro" id="IPR028098">
    <property type="entry name" value="Glyco_trans_4-like_N"/>
</dbReference>
<reference evidence="2 3" key="1">
    <citation type="submission" date="2019-04" db="EMBL/GenBank/DDBJ databases">
        <title>Phreatobacter aquaticus sp. nov.</title>
        <authorList>
            <person name="Choi A."/>
        </authorList>
    </citation>
    <scope>NUCLEOTIDE SEQUENCE [LARGE SCALE GENOMIC DNA]</scope>
    <source>
        <strain evidence="2 3">KCTC 52518</strain>
    </source>
</reference>
<dbReference type="Pfam" id="PF13439">
    <property type="entry name" value="Glyco_transf_4"/>
    <property type="match status" value="1"/>
</dbReference>
<keyword evidence="3" id="KW-1185">Reference proteome</keyword>
<dbReference type="CDD" id="cd03814">
    <property type="entry name" value="GT4-like"/>
    <property type="match status" value="1"/>
</dbReference>